<comment type="caution">
    <text evidence="13">The sequence shown here is derived from an EMBL/GenBank/DDBJ whole genome shotgun (WGS) entry which is preliminary data.</text>
</comment>
<dbReference type="EMBL" id="QGMG01000007">
    <property type="protein sequence ID" value="TVY59312.1"/>
    <property type="molecule type" value="Genomic_DNA"/>
</dbReference>
<evidence type="ECO:0000256" key="4">
    <source>
        <dbReference type="ARBA" id="ARBA00023242"/>
    </source>
</evidence>
<feature type="compositionally biased region" description="Basic and acidic residues" evidence="6">
    <location>
        <begin position="11"/>
        <end position="23"/>
    </location>
</feature>
<dbReference type="GO" id="GO:0006364">
    <property type="term" value="P:rRNA processing"/>
    <property type="evidence" value="ECO:0007669"/>
    <property type="project" value="UniProtKB-KW"/>
</dbReference>
<evidence type="ECO:0000256" key="1">
    <source>
        <dbReference type="ARBA" id="ARBA00004604"/>
    </source>
</evidence>
<feature type="domain" description="Nrap protein" evidence="12">
    <location>
        <begin position="1009"/>
        <end position="1136"/>
    </location>
</feature>
<dbReference type="InterPro" id="IPR035371">
    <property type="entry name" value="Nrap_D6"/>
</dbReference>
<dbReference type="OrthoDB" id="10251401at2759"/>
<feature type="region of interest" description="Disordered" evidence="6">
    <location>
        <begin position="1"/>
        <end position="67"/>
    </location>
</feature>
<feature type="domain" description="Nrap protein" evidence="8">
    <location>
        <begin position="346"/>
        <end position="485"/>
    </location>
</feature>
<dbReference type="Pfam" id="PF03813">
    <property type="entry name" value="Nrap"/>
    <property type="match status" value="1"/>
</dbReference>
<dbReference type="InterPro" id="IPR035370">
    <property type="entry name" value="Nrap_D5"/>
</dbReference>
<protein>
    <recommendedName>
        <fullName evidence="5">U3 small nucleolar RNA-associated protein 22</fullName>
    </recommendedName>
</protein>
<dbReference type="InterPro" id="IPR035369">
    <property type="entry name" value="Nrap_D4"/>
</dbReference>
<organism evidence="13 14">
    <name type="scientific">Lachnellula cervina</name>
    <dbReference type="NCBI Taxonomy" id="1316786"/>
    <lineage>
        <taxon>Eukaryota</taxon>
        <taxon>Fungi</taxon>
        <taxon>Dikarya</taxon>
        <taxon>Ascomycota</taxon>
        <taxon>Pezizomycotina</taxon>
        <taxon>Leotiomycetes</taxon>
        <taxon>Helotiales</taxon>
        <taxon>Lachnaceae</taxon>
        <taxon>Lachnellula</taxon>
    </lineage>
</organism>
<dbReference type="GO" id="GO:0034456">
    <property type="term" value="C:UTP-C complex"/>
    <property type="evidence" value="ECO:0007669"/>
    <property type="project" value="TreeGrafter"/>
</dbReference>
<dbReference type="Pfam" id="PF17405">
    <property type="entry name" value="Nrap_D4"/>
    <property type="match status" value="1"/>
</dbReference>
<dbReference type="PANTHER" id="PTHR17972">
    <property type="entry name" value="NUCLEOLAR RNA-ASSOCIATED PROTEIN"/>
    <property type="match status" value="1"/>
</dbReference>
<keyword evidence="4 5" id="KW-0539">Nucleus</keyword>
<evidence type="ECO:0000259" key="9">
    <source>
        <dbReference type="Pfam" id="PF17404"/>
    </source>
</evidence>
<evidence type="ECO:0000259" key="8">
    <source>
        <dbReference type="Pfam" id="PF17403"/>
    </source>
</evidence>
<dbReference type="InterPro" id="IPR035367">
    <property type="entry name" value="Nrap_D2"/>
</dbReference>
<accession>A0A7D8UVH6</accession>
<proteinExistence type="inferred from homology"/>
<evidence type="ECO:0000256" key="3">
    <source>
        <dbReference type="ARBA" id="ARBA00022884"/>
    </source>
</evidence>
<comment type="similarity">
    <text evidence="2 5">Belongs to the NRAP family.</text>
</comment>
<dbReference type="InterPro" id="IPR035082">
    <property type="entry name" value="Nrap_D1"/>
</dbReference>
<dbReference type="GO" id="GO:0032040">
    <property type="term" value="C:small-subunit processome"/>
    <property type="evidence" value="ECO:0007669"/>
    <property type="project" value="TreeGrafter"/>
</dbReference>
<evidence type="ECO:0000259" key="10">
    <source>
        <dbReference type="Pfam" id="PF17405"/>
    </source>
</evidence>
<feature type="compositionally biased region" description="Acidic residues" evidence="6">
    <location>
        <begin position="30"/>
        <end position="41"/>
    </location>
</feature>
<dbReference type="Gene3D" id="3.30.70.3030">
    <property type="match status" value="1"/>
</dbReference>
<evidence type="ECO:0000313" key="14">
    <source>
        <dbReference type="Proteomes" id="UP000481288"/>
    </source>
</evidence>
<keyword evidence="5" id="KW-0690">Ribosome biogenesis</keyword>
<dbReference type="Proteomes" id="UP000481288">
    <property type="component" value="Unassembled WGS sequence"/>
</dbReference>
<feature type="domain" description="Nrap protein" evidence="10">
    <location>
        <begin position="658"/>
        <end position="848"/>
    </location>
</feature>
<dbReference type="InterPro" id="IPR035368">
    <property type="entry name" value="Nrap_D3"/>
</dbReference>
<dbReference type="PANTHER" id="PTHR17972:SF0">
    <property type="entry name" value="NUCLEOLAR PROTEIN 6"/>
    <property type="match status" value="1"/>
</dbReference>
<dbReference type="Pfam" id="PF17404">
    <property type="entry name" value="Nrap_D3"/>
    <property type="match status" value="1"/>
</dbReference>
<feature type="domain" description="Nrap protein" evidence="11">
    <location>
        <begin position="850"/>
        <end position="1005"/>
    </location>
</feature>
<evidence type="ECO:0000313" key="13">
    <source>
        <dbReference type="EMBL" id="TVY59312.1"/>
    </source>
</evidence>
<reference evidence="13 14" key="1">
    <citation type="submission" date="2018-05" db="EMBL/GenBank/DDBJ databases">
        <title>Whole genome sequencing for identification of molecular markers to develop diagnostic detection tools for the regulated plant pathogen Lachnellula willkommii.</title>
        <authorList>
            <person name="Giroux E."/>
            <person name="Bilodeau G."/>
        </authorList>
    </citation>
    <scope>NUCLEOTIDE SEQUENCE [LARGE SCALE GENOMIC DNA]</scope>
    <source>
        <strain evidence="13 14">CBS 625.97</strain>
    </source>
</reference>
<dbReference type="FunFam" id="1.10.1410.10:FF:000014">
    <property type="entry name" value="U3 small nucleolar RNA-associated protein 22"/>
    <property type="match status" value="1"/>
</dbReference>
<keyword evidence="3 5" id="KW-0694">RNA-binding</keyword>
<gene>
    <name evidence="13" type="primary">utp22</name>
    <name evidence="13" type="ORF">LCER1_G000082</name>
</gene>
<keyword evidence="5" id="KW-0698">rRNA processing</keyword>
<comment type="subcellular location">
    <subcellularLocation>
        <location evidence="1 5">Nucleus</location>
        <location evidence="1 5">Nucleolus</location>
    </subcellularLocation>
</comment>
<evidence type="ECO:0000256" key="2">
    <source>
        <dbReference type="ARBA" id="ARBA00006674"/>
    </source>
</evidence>
<keyword evidence="14" id="KW-1185">Reference proteome</keyword>
<feature type="domain" description="Nrap protein" evidence="9">
    <location>
        <begin position="490"/>
        <end position="640"/>
    </location>
</feature>
<dbReference type="Pfam" id="PF17407">
    <property type="entry name" value="Nrap_D6"/>
    <property type="match status" value="1"/>
</dbReference>
<dbReference type="GO" id="GO:0032545">
    <property type="term" value="C:CURI complex"/>
    <property type="evidence" value="ECO:0007669"/>
    <property type="project" value="TreeGrafter"/>
</dbReference>
<dbReference type="AlphaFoldDB" id="A0A7D8UVH6"/>
<dbReference type="InterPro" id="IPR005554">
    <property type="entry name" value="NOL6/Upt22"/>
</dbReference>
<evidence type="ECO:0000256" key="6">
    <source>
        <dbReference type="SAM" id="MobiDB-lite"/>
    </source>
</evidence>
<evidence type="ECO:0000259" key="7">
    <source>
        <dbReference type="Pfam" id="PF03813"/>
    </source>
</evidence>
<name>A0A7D8UVH6_9HELO</name>
<dbReference type="Pfam" id="PF17406">
    <property type="entry name" value="Nrap_D5"/>
    <property type="match status" value="1"/>
</dbReference>
<dbReference type="GO" id="GO:0006409">
    <property type="term" value="P:tRNA export from nucleus"/>
    <property type="evidence" value="ECO:0007669"/>
    <property type="project" value="TreeGrafter"/>
</dbReference>
<dbReference type="GO" id="GO:0003723">
    <property type="term" value="F:RNA binding"/>
    <property type="evidence" value="ECO:0007669"/>
    <property type="project" value="UniProtKB-KW"/>
</dbReference>
<dbReference type="Pfam" id="PF17403">
    <property type="entry name" value="Nrap_D2"/>
    <property type="match status" value="1"/>
</dbReference>
<evidence type="ECO:0000259" key="12">
    <source>
        <dbReference type="Pfam" id="PF17407"/>
    </source>
</evidence>
<sequence length="1140" mass="127961">MSHIPSKRRKLDHETSHESDKIPKSPSNELDSDFDKDEALDLDAPATTAKQPQPHSHSQPKRTKDDDESALYAAGLYKSSMFKLQVDEMLAEVRPNYGKRFSGADDALRQLKSVIEAIEDREALSVSIVPSTKYAVLTLGQQVTDATKLLQKSHKVTIPFPDPRPDKNAAYKLAYARPSNINIVGSYTLKAMVKADSVLSIDMVIVMPESIFQEKDYLNYRYFYKRSYYLACIATGIQETLKEQFSLEFEHLNGNTLHPILVAKPKSNKEKSPSSYRINIIPAAPQNLFSESKLRPTKNAVRPKENTGTETTLPPTPFYNASLRSDANFEAYLKLLHSASKQSAGFVDACLLGRIWLRQRGFGSDVSEGGFGHFEWASFTALLLKGGGSKGHSVLSPGYSSYQTFKAIVQFLSTTDLASKPLIYESPDFSGIKSDVPVFYDGPRGQNILYKMTPWSYALLRDEAKASLDMLNDAAFDQFESTFILRTSQPLQRYDCILSLPVPAKAFDPPTCGHVSHATRFSHRLFDVLREGLSDRVKLIDLRSSKSSSWSTKSSGPTLPGQSLLVSVVFDPANIDRLVDHGPAAEEKKKAAKFQKFWGEKAELRRFKDGSILESLVWKPGSTYSIFQDIVSYLIKRHFDEEVSQGLRLIGESFEKSLPSSATSSKLFETLKQAYNIFEKNVKDLEGLPLQLRQLSAISPQLRNSSIDPPSFSPQRPLKTPADVLIQFEGSGRWPDDIVAIQRTKIAFLLKIGSLLQDADASITTRVGLENEDHKLQNCSFLDVIYESGAVFRLRIHNDREQTLLERMIKDKSTNPRTREEAVAASSLYKRTFIQLPLFNQSISTHCTRFPLLSPTIRLAKLWFDRHMLSGHVSEELIELIVASIFLQPYPWRAPSSVMTGFLRTLMFISRWDWRLVPLIVDFTGTMTSKDVSSINTRLEAWRKIDPGMNRTVLFAASNHDTTGVAFTDKGPSRVAAARMTALAVSAYKLVKDKGVELDQRSLFATSTADYDFVVHISPKFAADQRRKEASKHKFKNLEVQSEANLELVGYDPIQLYLSELEKLYANSIVFFHSEVSSSVIAGLWNPQHVVPRSFRVNMPYATKVSGDLEEGKIEIDKSAILLEIARLGGDMVSRIEVNR</sequence>
<evidence type="ECO:0000256" key="5">
    <source>
        <dbReference type="RuleBase" id="RU364032"/>
    </source>
</evidence>
<feature type="compositionally biased region" description="Polar residues" evidence="6">
    <location>
        <begin position="48"/>
        <end position="57"/>
    </location>
</feature>
<keyword evidence="5" id="KW-0687">Ribonucleoprotein</keyword>
<feature type="compositionally biased region" description="Basic residues" evidence="6">
    <location>
        <begin position="1"/>
        <end position="10"/>
    </location>
</feature>
<feature type="domain" description="Nrap protein" evidence="7">
    <location>
        <begin position="201"/>
        <end position="342"/>
    </location>
</feature>
<dbReference type="Gene3D" id="1.10.1410.10">
    <property type="match status" value="1"/>
</dbReference>
<evidence type="ECO:0000259" key="11">
    <source>
        <dbReference type="Pfam" id="PF17406"/>
    </source>
</evidence>